<proteinExistence type="predicted"/>
<gene>
    <name evidence="1" type="ORF">KHA90_11950</name>
</gene>
<dbReference type="EMBL" id="JAGYVZ010000010">
    <property type="protein sequence ID" value="MBS7231740.1"/>
    <property type="molecule type" value="Genomic_DNA"/>
</dbReference>
<name>A0ABS5PCZ3_9FLAO</name>
<accession>A0ABS5PCZ3</accession>
<sequence length="128" mass="14610">MKNIVIFEKRVWVYQFISISEPRTLLPKEAIVQPVKIAPQESKRITDIKWMCAKMKDSIKEVGIGEKASLTVKTVNYMQGEKITIIVDEADGKYLKSNTKEITYSGEVNAEGIAELKEQVKIETYIKN</sequence>
<evidence type="ECO:0000313" key="1">
    <source>
        <dbReference type="EMBL" id="MBS7231740.1"/>
    </source>
</evidence>
<evidence type="ECO:0000313" key="2">
    <source>
        <dbReference type="Proteomes" id="UP000722625"/>
    </source>
</evidence>
<comment type="caution">
    <text evidence="1">The sequence shown here is derived from an EMBL/GenBank/DDBJ whole genome shotgun (WGS) entry which is preliminary data.</text>
</comment>
<dbReference type="Proteomes" id="UP000722625">
    <property type="component" value="Unassembled WGS sequence"/>
</dbReference>
<keyword evidence="2" id="KW-1185">Reference proteome</keyword>
<protein>
    <submittedName>
        <fullName evidence="1">Uncharacterized protein</fullName>
    </submittedName>
</protein>
<reference evidence="1 2" key="1">
    <citation type="journal article" date="2018" name="Int. J. Syst. Evol. Microbiol.">
        <title>Flavobacterium chryseum sp. nov. and Flavobacterium psychroterrae sp. nov., novel environmental bacteria isolated from Antarctica.</title>
        <authorList>
            <person name="Kralova S."/>
            <person name="Svec P."/>
            <person name="Busse H.J."/>
            <person name="Stankova E."/>
            <person name="Vaczi P."/>
            <person name="Sedlacek I."/>
        </authorList>
    </citation>
    <scope>NUCLEOTIDE SEQUENCE [LARGE SCALE GENOMIC DNA]</scope>
    <source>
        <strain evidence="1 2">CCM 8827</strain>
    </source>
</reference>
<dbReference type="RefSeq" id="WP_213299809.1">
    <property type="nucleotide sequence ID" value="NZ_JAGYVZ010000010.1"/>
</dbReference>
<organism evidence="1 2">
    <name type="scientific">Flavobacterium psychroterrae</name>
    <dbReference type="NCBI Taxonomy" id="2133767"/>
    <lineage>
        <taxon>Bacteria</taxon>
        <taxon>Pseudomonadati</taxon>
        <taxon>Bacteroidota</taxon>
        <taxon>Flavobacteriia</taxon>
        <taxon>Flavobacteriales</taxon>
        <taxon>Flavobacteriaceae</taxon>
        <taxon>Flavobacterium</taxon>
    </lineage>
</organism>